<evidence type="ECO:0000313" key="2">
    <source>
        <dbReference type="Proteomes" id="UP000565262"/>
    </source>
</evidence>
<comment type="caution">
    <text evidence="1">The sequence shown here is derived from an EMBL/GenBank/DDBJ whole genome shotgun (WGS) entry which is preliminary data.</text>
</comment>
<evidence type="ECO:0000313" key="1">
    <source>
        <dbReference type="EMBL" id="MBB1487123.1"/>
    </source>
</evidence>
<dbReference type="RefSeq" id="WP_182808908.1">
    <property type="nucleotide sequence ID" value="NZ_JACJFM010000012.1"/>
</dbReference>
<accession>A0A839INQ8</accession>
<name>A0A839INQ8_9GAMM</name>
<keyword evidence="2" id="KW-1185">Reference proteome</keyword>
<dbReference type="EMBL" id="JACJFM010000012">
    <property type="protein sequence ID" value="MBB1487123.1"/>
    <property type="molecule type" value="Genomic_DNA"/>
</dbReference>
<organism evidence="1 2">
    <name type="scientific">Oceanospirillum sediminis</name>
    <dbReference type="NCBI Taxonomy" id="2760088"/>
    <lineage>
        <taxon>Bacteria</taxon>
        <taxon>Pseudomonadati</taxon>
        <taxon>Pseudomonadota</taxon>
        <taxon>Gammaproteobacteria</taxon>
        <taxon>Oceanospirillales</taxon>
        <taxon>Oceanospirillaceae</taxon>
        <taxon>Oceanospirillum</taxon>
    </lineage>
</organism>
<gene>
    <name evidence="1" type="ORF">H4O21_10920</name>
</gene>
<proteinExistence type="predicted"/>
<dbReference type="Proteomes" id="UP000565262">
    <property type="component" value="Unassembled WGS sequence"/>
</dbReference>
<dbReference type="AlphaFoldDB" id="A0A839INQ8"/>
<protein>
    <submittedName>
        <fullName evidence="1">Uncharacterized protein</fullName>
    </submittedName>
</protein>
<reference evidence="1 2" key="1">
    <citation type="submission" date="2020-08" db="EMBL/GenBank/DDBJ databases">
        <title>Oceanospirillum sp. nov. isolated from marine sediment.</title>
        <authorList>
            <person name="Ji X."/>
        </authorList>
    </citation>
    <scope>NUCLEOTIDE SEQUENCE [LARGE SCALE GENOMIC DNA]</scope>
    <source>
        <strain evidence="1 2">D5</strain>
    </source>
</reference>
<sequence length="164" mass="17674">MVNEFAVYSEYSSHTTNISPGANVRVFNHIDNEQGDSIKLSQDTGVINLKKGLYHITASATSCFEQVNATPFVKDNSEAHCQLSYAAGEQGKEPICVGNLVAADMTPSLIDTYLKVEDSASIVLEYKNGTQEAEAVSADDNTSGLRIFSRISILKMAYPSSALA</sequence>